<evidence type="ECO:0000313" key="1">
    <source>
        <dbReference type="EMBL" id="ROV92985.1"/>
    </source>
</evidence>
<accession>A0A423VPP1</accession>
<dbReference type="EMBL" id="LKEA01000047">
    <property type="protein sequence ID" value="ROV92985.1"/>
    <property type="molecule type" value="Genomic_DNA"/>
</dbReference>
<comment type="caution">
    <text evidence="1">The sequence shown here is derived from an EMBL/GenBank/DDBJ whole genome shotgun (WGS) entry which is preliminary data.</text>
</comment>
<proteinExistence type="predicted"/>
<reference evidence="1 2" key="1">
    <citation type="submission" date="2015-09" db="EMBL/GenBank/DDBJ databases">
        <title>Host preference determinants of Valsa canker pathogens revealed by comparative genomics.</title>
        <authorList>
            <person name="Yin Z."/>
            <person name="Huang L."/>
        </authorList>
    </citation>
    <scope>NUCLEOTIDE SEQUENCE [LARGE SCALE GENOMIC DNA]</scope>
    <source>
        <strain evidence="1 2">03-1</strain>
    </source>
</reference>
<organism evidence="1 2">
    <name type="scientific">Cytospora schulzeri</name>
    <dbReference type="NCBI Taxonomy" id="448051"/>
    <lineage>
        <taxon>Eukaryota</taxon>
        <taxon>Fungi</taxon>
        <taxon>Dikarya</taxon>
        <taxon>Ascomycota</taxon>
        <taxon>Pezizomycotina</taxon>
        <taxon>Sordariomycetes</taxon>
        <taxon>Sordariomycetidae</taxon>
        <taxon>Diaporthales</taxon>
        <taxon>Cytosporaceae</taxon>
        <taxon>Cytospora</taxon>
    </lineage>
</organism>
<name>A0A423VPP1_9PEZI</name>
<dbReference type="AlphaFoldDB" id="A0A423VPP1"/>
<evidence type="ECO:0000313" key="2">
    <source>
        <dbReference type="Proteomes" id="UP000283895"/>
    </source>
</evidence>
<sequence length="244" mass="27731">MRAKLNRNDFEKRPPVAQSSANMTIALGGQLRQMALTKGRLAESEVVKPKRDEGCVELGRFLCTRQCLRIHAVKDEQLSLISVKFHDHPRTGYKGPEWFPLPIPDFSGSWSECKFERDMTTISVGSKKGKSIEGGPYGNIYWCANTDMEESHHIKCLLGFSSDPVPLARQFWHGDVFLGKWHEKAPGVGPKVEDVPLDVLEAFKEEINYMWKTEQLEEQSRLLSAFGADAEKFDYDKEVLKARL</sequence>
<dbReference type="OrthoDB" id="3801348at2759"/>
<protein>
    <submittedName>
        <fullName evidence="1">Uncharacterized protein</fullName>
    </submittedName>
</protein>
<gene>
    <name evidence="1" type="ORF">VMCG_09002</name>
</gene>
<keyword evidence="2" id="KW-1185">Reference proteome</keyword>
<dbReference type="Proteomes" id="UP000283895">
    <property type="component" value="Unassembled WGS sequence"/>
</dbReference>